<organism evidence="1 2">
    <name type="scientific">Ixodes persulcatus</name>
    <name type="common">Taiga tick</name>
    <dbReference type="NCBI Taxonomy" id="34615"/>
    <lineage>
        <taxon>Eukaryota</taxon>
        <taxon>Metazoa</taxon>
        <taxon>Ecdysozoa</taxon>
        <taxon>Arthropoda</taxon>
        <taxon>Chelicerata</taxon>
        <taxon>Arachnida</taxon>
        <taxon>Acari</taxon>
        <taxon>Parasitiformes</taxon>
        <taxon>Ixodida</taxon>
        <taxon>Ixodoidea</taxon>
        <taxon>Ixodidae</taxon>
        <taxon>Ixodinae</taxon>
        <taxon>Ixodes</taxon>
    </lineage>
</organism>
<reference evidence="1 2" key="1">
    <citation type="journal article" date="2020" name="Cell">
        <title>Large-Scale Comparative Analyses of Tick Genomes Elucidate Their Genetic Diversity and Vector Capacities.</title>
        <authorList>
            <consortium name="Tick Genome and Microbiome Consortium (TIGMIC)"/>
            <person name="Jia N."/>
            <person name="Wang J."/>
            <person name="Shi W."/>
            <person name="Du L."/>
            <person name="Sun Y."/>
            <person name="Zhan W."/>
            <person name="Jiang J.F."/>
            <person name="Wang Q."/>
            <person name="Zhang B."/>
            <person name="Ji P."/>
            <person name="Bell-Sakyi L."/>
            <person name="Cui X.M."/>
            <person name="Yuan T.T."/>
            <person name="Jiang B.G."/>
            <person name="Yang W.F."/>
            <person name="Lam T.T."/>
            <person name="Chang Q.C."/>
            <person name="Ding S.J."/>
            <person name="Wang X.J."/>
            <person name="Zhu J.G."/>
            <person name="Ruan X.D."/>
            <person name="Zhao L."/>
            <person name="Wei J.T."/>
            <person name="Ye R.Z."/>
            <person name="Que T.C."/>
            <person name="Du C.H."/>
            <person name="Zhou Y.H."/>
            <person name="Cheng J.X."/>
            <person name="Dai P.F."/>
            <person name="Guo W.B."/>
            <person name="Han X.H."/>
            <person name="Huang E.J."/>
            <person name="Li L.F."/>
            <person name="Wei W."/>
            <person name="Gao Y.C."/>
            <person name="Liu J.Z."/>
            <person name="Shao H.Z."/>
            <person name="Wang X."/>
            <person name="Wang C.C."/>
            <person name="Yang T.C."/>
            <person name="Huo Q.B."/>
            <person name="Li W."/>
            <person name="Chen H.Y."/>
            <person name="Chen S.E."/>
            <person name="Zhou L.G."/>
            <person name="Ni X.B."/>
            <person name="Tian J.H."/>
            <person name="Sheng Y."/>
            <person name="Liu T."/>
            <person name="Pan Y.S."/>
            <person name="Xia L.Y."/>
            <person name="Li J."/>
            <person name="Zhao F."/>
            <person name="Cao W.C."/>
        </authorList>
    </citation>
    <scope>NUCLEOTIDE SEQUENCE [LARGE SCALE GENOMIC DNA]</scope>
    <source>
        <strain evidence="1">Iper-2018</strain>
    </source>
</reference>
<gene>
    <name evidence="1" type="ORF">HPB47_021059</name>
</gene>
<proteinExistence type="predicted"/>
<evidence type="ECO:0000313" key="1">
    <source>
        <dbReference type="EMBL" id="KAG0432215.1"/>
    </source>
</evidence>
<evidence type="ECO:0000313" key="2">
    <source>
        <dbReference type="Proteomes" id="UP000805193"/>
    </source>
</evidence>
<protein>
    <submittedName>
        <fullName evidence="1">Uncharacterized protein</fullName>
    </submittedName>
</protein>
<dbReference type="Proteomes" id="UP000805193">
    <property type="component" value="Unassembled WGS sequence"/>
</dbReference>
<name>A0AC60QH83_IXOPE</name>
<sequence>MEEEQEEICAQLDVLRMGSASTWPNVPLAWRGGRRFDVSAPRDRGSNHLRKCGDEINPDILRDPGWKTIRSRIAATTATSATTTPVADPNKPKQKQQQHRKKPTTPPEEPLPPSDFMVVIRPQGGLDLSKTNAAQLADCIFNKTKITNFAQGQVRINTRSSFIVVSTPDERRAQQYLDLKAINWNATHYPVQSHIPPSSITTPRAIVQSPSEDSEPLIMESLTRHSPTATVFNSCRIKNTGIAQVLLLGPHVPFWVRKHAVILRCYPYKRKTEACMACVCPETSLKPHCTICGTMGPTPNNPCKPRCNLCGRDHLTASPHPTENPTQHTPRPPIPPGSDLTASLRPLAHPDSPTAKPLRARYAQLCSQLPQFTHPHPRPPHGRTKCAKCARKFSSFVTLSPFFAKMINAYKRKPVFLNNNFKPPTTLQSRHPIN</sequence>
<comment type="caution">
    <text evidence="1">The sequence shown here is derived from an EMBL/GenBank/DDBJ whole genome shotgun (WGS) entry which is preliminary data.</text>
</comment>
<keyword evidence="2" id="KW-1185">Reference proteome</keyword>
<accession>A0AC60QH83</accession>
<dbReference type="EMBL" id="JABSTQ010009168">
    <property type="protein sequence ID" value="KAG0432215.1"/>
    <property type="molecule type" value="Genomic_DNA"/>
</dbReference>